<dbReference type="GO" id="GO:0016810">
    <property type="term" value="F:hydrolase activity, acting on carbon-nitrogen (but not peptide) bonds"/>
    <property type="evidence" value="ECO:0007669"/>
    <property type="project" value="InterPro"/>
</dbReference>
<dbReference type="CDD" id="cd10967">
    <property type="entry name" value="CE4_GLA_like_6s"/>
    <property type="match status" value="1"/>
</dbReference>
<dbReference type="PROSITE" id="PS51677">
    <property type="entry name" value="NODB"/>
    <property type="match status" value="1"/>
</dbReference>
<dbReference type="GO" id="GO:0005975">
    <property type="term" value="P:carbohydrate metabolic process"/>
    <property type="evidence" value="ECO:0007669"/>
    <property type="project" value="InterPro"/>
</dbReference>
<feature type="domain" description="NodB homology" evidence="2">
    <location>
        <begin position="7"/>
        <end position="231"/>
    </location>
</feature>
<accession>A0A7X1E8S3</accession>
<protein>
    <submittedName>
        <fullName evidence="3">Polysaccharide deacetylase family protein</fullName>
    </submittedName>
</protein>
<dbReference type="SUPFAM" id="SSF88713">
    <property type="entry name" value="Glycoside hydrolase/deacetylase"/>
    <property type="match status" value="1"/>
</dbReference>
<keyword evidence="4" id="KW-1185">Reference proteome</keyword>
<comment type="caution">
    <text evidence="3">The sequence shown here is derived from an EMBL/GenBank/DDBJ whole genome shotgun (WGS) entry which is preliminary data.</text>
</comment>
<reference evidence="3 4" key="1">
    <citation type="submission" date="2020-07" db="EMBL/GenBank/DDBJ databases">
        <authorList>
            <person name="Feng X."/>
        </authorList>
    </citation>
    <scope>NUCLEOTIDE SEQUENCE [LARGE SCALE GENOMIC DNA]</scope>
    <source>
        <strain evidence="3 4">JCM23202</strain>
    </source>
</reference>
<dbReference type="Gene3D" id="3.20.20.370">
    <property type="entry name" value="Glycoside hydrolase/deacetylase"/>
    <property type="match status" value="1"/>
</dbReference>
<dbReference type="RefSeq" id="WP_185660933.1">
    <property type="nucleotide sequence ID" value="NZ_CAWPOO010000012.1"/>
</dbReference>
<dbReference type="PANTHER" id="PTHR34216:SF11">
    <property type="entry name" value="CHITOOLIGOSACCHARIDE DEACETYLASE"/>
    <property type="match status" value="1"/>
</dbReference>
<evidence type="ECO:0000256" key="1">
    <source>
        <dbReference type="ARBA" id="ARBA00022729"/>
    </source>
</evidence>
<name>A0A7X1E8S3_9BACT</name>
<evidence type="ECO:0000313" key="3">
    <source>
        <dbReference type="EMBL" id="MBC2607070.1"/>
    </source>
</evidence>
<dbReference type="AlphaFoldDB" id="A0A7X1E8S3"/>
<dbReference type="InterPro" id="IPR051398">
    <property type="entry name" value="Polysacch_Deacetylase"/>
</dbReference>
<dbReference type="EMBL" id="JACHVC010000012">
    <property type="protein sequence ID" value="MBC2607070.1"/>
    <property type="molecule type" value="Genomic_DNA"/>
</dbReference>
<gene>
    <name evidence="3" type="ORF">H5P27_13535</name>
</gene>
<dbReference type="PANTHER" id="PTHR34216">
    <property type="match status" value="1"/>
</dbReference>
<evidence type="ECO:0000259" key="2">
    <source>
        <dbReference type="PROSITE" id="PS51677"/>
    </source>
</evidence>
<sequence>MNPDQKMIILQCWDDGVTDDTRLTELLKSKGAKASFNLNLGLNLKERSYSFCYKEKKDVYRLARSELLQTYEGFTIANHCYEHPWALKISHEEWEQQVIDGRKALQDLFQQPILGFAYPYGQSDKRTAEVVAKAGHTYARSCENATPCTPTPNAFSQATDCHFHAPDFWERYQKAKETGSRVFYFWGHSYEFLSEEHWSSFSKTLDRINNDPETVWGDLPESLALANKVQS</sequence>
<proteinExistence type="predicted"/>
<keyword evidence="1" id="KW-0732">Signal</keyword>
<organism evidence="3 4">
    <name type="scientific">Pelagicoccus albus</name>
    <dbReference type="NCBI Taxonomy" id="415222"/>
    <lineage>
        <taxon>Bacteria</taxon>
        <taxon>Pseudomonadati</taxon>
        <taxon>Verrucomicrobiota</taxon>
        <taxon>Opitutia</taxon>
        <taxon>Puniceicoccales</taxon>
        <taxon>Pelagicoccaceae</taxon>
        <taxon>Pelagicoccus</taxon>
    </lineage>
</organism>
<dbReference type="Pfam" id="PF01522">
    <property type="entry name" value="Polysacc_deac_1"/>
    <property type="match status" value="1"/>
</dbReference>
<evidence type="ECO:0000313" key="4">
    <source>
        <dbReference type="Proteomes" id="UP000526501"/>
    </source>
</evidence>
<dbReference type="Proteomes" id="UP000526501">
    <property type="component" value="Unassembled WGS sequence"/>
</dbReference>
<dbReference type="InterPro" id="IPR002509">
    <property type="entry name" value="NODB_dom"/>
</dbReference>
<dbReference type="InterPro" id="IPR011330">
    <property type="entry name" value="Glyco_hydro/deAcase_b/a-brl"/>
</dbReference>